<dbReference type="EMBL" id="MSFO01000009">
    <property type="protein sequence ID" value="PLB44305.1"/>
    <property type="molecule type" value="Genomic_DNA"/>
</dbReference>
<dbReference type="STRING" id="1392250.A0A2I2FUH8"/>
<evidence type="ECO:0000313" key="3">
    <source>
        <dbReference type="Proteomes" id="UP000234275"/>
    </source>
</evidence>
<evidence type="ECO:0000256" key="1">
    <source>
        <dbReference type="SAM" id="Phobius"/>
    </source>
</evidence>
<dbReference type="AlphaFoldDB" id="A0A2I2FUH8"/>
<gene>
    <name evidence="2" type="ORF">P170DRAFT_480069</name>
</gene>
<dbReference type="Proteomes" id="UP000234275">
    <property type="component" value="Unassembled WGS sequence"/>
</dbReference>
<proteinExistence type="predicted"/>
<dbReference type="VEuPathDB" id="FungiDB:P170DRAFT_480069"/>
<dbReference type="OrthoDB" id="4301067at2759"/>
<reference evidence="2 3" key="1">
    <citation type="submission" date="2016-12" db="EMBL/GenBank/DDBJ databases">
        <title>The genomes of Aspergillus section Nigri reveals drivers in fungal speciation.</title>
        <authorList>
            <consortium name="DOE Joint Genome Institute"/>
            <person name="Vesth T.C."/>
            <person name="Nybo J."/>
            <person name="Theobald S."/>
            <person name="Brandl J."/>
            <person name="Frisvad J.C."/>
            <person name="Nielsen K.F."/>
            <person name="Lyhne E.K."/>
            <person name="Kogle M.E."/>
            <person name="Kuo A."/>
            <person name="Riley R."/>
            <person name="Clum A."/>
            <person name="Nolan M."/>
            <person name="Lipzen A."/>
            <person name="Salamov A."/>
            <person name="Henrissat B."/>
            <person name="Wiebenga A."/>
            <person name="De Vries R.P."/>
            <person name="Grigoriev I.V."/>
            <person name="Mortensen U.H."/>
            <person name="Andersen M.R."/>
            <person name="Baker S.E."/>
        </authorList>
    </citation>
    <scope>NUCLEOTIDE SEQUENCE [LARGE SCALE GENOMIC DNA]</scope>
    <source>
        <strain evidence="2 3">IBT 23096</strain>
    </source>
</reference>
<comment type="caution">
    <text evidence="2">The sequence shown here is derived from an EMBL/GenBank/DDBJ whole genome shotgun (WGS) entry which is preliminary data.</text>
</comment>
<organism evidence="2 3">
    <name type="scientific">Aspergillus steynii IBT 23096</name>
    <dbReference type="NCBI Taxonomy" id="1392250"/>
    <lineage>
        <taxon>Eukaryota</taxon>
        <taxon>Fungi</taxon>
        <taxon>Dikarya</taxon>
        <taxon>Ascomycota</taxon>
        <taxon>Pezizomycotina</taxon>
        <taxon>Eurotiomycetes</taxon>
        <taxon>Eurotiomycetidae</taxon>
        <taxon>Eurotiales</taxon>
        <taxon>Aspergillaceae</taxon>
        <taxon>Aspergillus</taxon>
        <taxon>Aspergillus subgen. Circumdati</taxon>
    </lineage>
</organism>
<protein>
    <submittedName>
        <fullName evidence="2">Uncharacterized protein</fullName>
    </submittedName>
</protein>
<keyword evidence="1" id="KW-0812">Transmembrane</keyword>
<sequence>MPLPSALSLAPVASVEALAGVERRCTTGTRLATQNAVKLDKDEDLPMYMKDFLEQLIRKLNDPNSNIDPKMKEQLKMDIQELMEAFGAKTAAELPGVMLGKNQDLFRALAMVAHEFKRYVSIKNLGAVSKLLQKVVETSKNKFPDLSRIIGKYTKPLFGVITVLGQGVNLYYWISYLMNWKDLTDAERARAVLNIIESVLFALVGLKDLYSTLKEAFGRNPDNPDTQEVRDAVQNLQDGIMPEGELRLEVPDPANPDTTIDVVNVEELAEVNTEHSGSTIEQVGESVSSPAATEKAMARFSWSAAQEVVIGGINAAANIASMICLGFQVAEEIQQGNYPTALIVLDIANMCALGAQVIFGVAETVMAIFSIELACIPFLGAVAAAIGVIIMIISMIWPRPPPENPIVTWANKNFGFIDNDLDDKPVPALTYDVSPTQIPQSQRPIVSLTISNNTGSEQFVKQIQLRFEASAQKTALFKKPTPKNKDKPAVDPITGDIFGSDSKFASLIPGVPDPSTNLMACRISPDPKKNPKDEKVGLKHGESLIFTLQGSTNSQAGTASLTVTEILQGTADHIPDTDVWKVYKVRVV</sequence>
<keyword evidence="3" id="KW-1185">Reference proteome</keyword>
<feature type="transmembrane region" description="Helical" evidence="1">
    <location>
        <begin position="341"/>
        <end position="362"/>
    </location>
</feature>
<accession>A0A2I2FUH8</accession>
<dbReference type="RefSeq" id="XP_024699607.1">
    <property type="nucleotide sequence ID" value="XM_024853752.1"/>
</dbReference>
<name>A0A2I2FUH8_9EURO</name>
<feature type="transmembrane region" description="Helical" evidence="1">
    <location>
        <begin position="374"/>
        <end position="397"/>
    </location>
</feature>
<keyword evidence="1" id="KW-1133">Transmembrane helix</keyword>
<keyword evidence="1" id="KW-0472">Membrane</keyword>
<dbReference type="GeneID" id="36561450"/>
<evidence type="ECO:0000313" key="2">
    <source>
        <dbReference type="EMBL" id="PLB44305.1"/>
    </source>
</evidence>